<comment type="caution">
    <text evidence="2">The sequence shown here is derived from an EMBL/GenBank/DDBJ whole genome shotgun (WGS) entry which is preliminary data.</text>
</comment>
<keyword evidence="1" id="KW-1133">Transmembrane helix</keyword>
<accession>A0A6I4NRP7</accession>
<dbReference type="Pfam" id="PF11286">
    <property type="entry name" value="DUF3087"/>
    <property type="match status" value="1"/>
</dbReference>
<proteinExistence type="predicted"/>
<name>A0A6I4NRP7_9FLAO</name>
<reference evidence="2 3" key="1">
    <citation type="submission" date="2019-12" db="EMBL/GenBank/DDBJ databases">
        <authorList>
            <person name="Kim Y.S."/>
        </authorList>
    </citation>
    <scope>NUCLEOTIDE SEQUENCE [LARGE SCALE GENOMIC DNA]</scope>
    <source>
        <strain evidence="2 3">GA093</strain>
    </source>
</reference>
<dbReference type="EMBL" id="WSTB01000022">
    <property type="protein sequence ID" value="MWB96893.1"/>
    <property type="molecule type" value="Genomic_DNA"/>
</dbReference>
<dbReference type="Proteomes" id="UP000471501">
    <property type="component" value="Unassembled WGS sequence"/>
</dbReference>
<organism evidence="2 3">
    <name type="scientific">Flavobacterium hydrocarbonoxydans</name>
    <dbReference type="NCBI Taxonomy" id="2683249"/>
    <lineage>
        <taxon>Bacteria</taxon>
        <taxon>Pseudomonadati</taxon>
        <taxon>Bacteroidota</taxon>
        <taxon>Flavobacteriia</taxon>
        <taxon>Flavobacteriales</taxon>
        <taxon>Flavobacteriaceae</taxon>
        <taxon>Flavobacterium</taxon>
    </lineage>
</organism>
<dbReference type="AlphaFoldDB" id="A0A6I4NRP7"/>
<evidence type="ECO:0000313" key="2">
    <source>
        <dbReference type="EMBL" id="MWB96893.1"/>
    </source>
</evidence>
<feature type="transmembrane region" description="Helical" evidence="1">
    <location>
        <begin position="38"/>
        <end position="56"/>
    </location>
</feature>
<dbReference type="RefSeq" id="WP_160376777.1">
    <property type="nucleotide sequence ID" value="NZ_WSTB01000022.1"/>
</dbReference>
<dbReference type="InterPro" id="IPR021438">
    <property type="entry name" value="DUF3087"/>
</dbReference>
<evidence type="ECO:0000256" key="1">
    <source>
        <dbReference type="SAM" id="Phobius"/>
    </source>
</evidence>
<evidence type="ECO:0000313" key="3">
    <source>
        <dbReference type="Proteomes" id="UP000471501"/>
    </source>
</evidence>
<feature type="transmembrane region" description="Helical" evidence="1">
    <location>
        <begin position="7"/>
        <end position="26"/>
    </location>
</feature>
<keyword evidence="1" id="KW-0472">Membrane</keyword>
<sequence length="70" mass="8161">MNKNQKILNIILLTASISLLIVNTYIYIFEKGETKDFIFRLIGNILTISIFALNLYKLKKEKQKITIDVK</sequence>
<protein>
    <submittedName>
        <fullName evidence="2">DUF3087 family protein</fullName>
    </submittedName>
</protein>
<gene>
    <name evidence="2" type="ORF">GON26_21235</name>
</gene>
<keyword evidence="3" id="KW-1185">Reference proteome</keyword>
<keyword evidence="1" id="KW-0812">Transmembrane</keyword>